<dbReference type="Gene3D" id="3.40.50.1820">
    <property type="entry name" value="alpha/beta hydrolase"/>
    <property type="match status" value="1"/>
</dbReference>
<evidence type="ECO:0000256" key="1">
    <source>
        <dbReference type="ARBA" id="ARBA00005964"/>
    </source>
</evidence>
<dbReference type="InterPro" id="IPR002018">
    <property type="entry name" value="CarbesteraseB"/>
</dbReference>
<dbReference type="InterPro" id="IPR050654">
    <property type="entry name" value="AChE-related_enzymes"/>
</dbReference>
<evidence type="ECO:0000256" key="2">
    <source>
        <dbReference type="ARBA" id="ARBA00022801"/>
    </source>
</evidence>
<name>A0AAN7U5K7_9MYCE</name>
<keyword evidence="2 3" id="KW-0378">Hydrolase</keyword>
<accession>A0AAN7U5K7</accession>
<dbReference type="PANTHER" id="PTHR43918">
    <property type="entry name" value="ACETYLCHOLINESTERASE"/>
    <property type="match status" value="1"/>
</dbReference>
<feature type="domain" description="Carboxylesterase type B" evidence="4">
    <location>
        <begin position="46"/>
        <end position="498"/>
    </location>
</feature>
<dbReference type="GO" id="GO:0052689">
    <property type="term" value="F:carboxylic ester hydrolase activity"/>
    <property type="evidence" value="ECO:0007669"/>
    <property type="project" value="TreeGrafter"/>
</dbReference>
<feature type="signal peptide" evidence="3">
    <location>
        <begin position="1"/>
        <end position="21"/>
    </location>
</feature>
<dbReference type="PROSITE" id="PS00941">
    <property type="entry name" value="CARBOXYLESTERASE_B_2"/>
    <property type="match status" value="1"/>
</dbReference>
<feature type="chain" id="PRO_5042661972" description="Carboxylic ester hydrolase" evidence="3">
    <location>
        <begin position="22"/>
        <end position="534"/>
    </location>
</feature>
<dbReference type="AlphaFoldDB" id="A0AAN7U5K7"/>
<organism evidence="5 6">
    <name type="scientific">Dictyostelium firmibasis</name>
    <dbReference type="NCBI Taxonomy" id="79012"/>
    <lineage>
        <taxon>Eukaryota</taxon>
        <taxon>Amoebozoa</taxon>
        <taxon>Evosea</taxon>
        <taxon>Eumycetozoa</taxon>
        <taxon>Dictyostelia</taxon>
        <taxon>Dictyosteliales</taxon>
        <taxon>Dictyosteliaceae</taxon>
        <taxon>Dictyostelium</taxon>
    </lineage>
</organism>
<protein>
    <recommendedName>
        <fullName evidence="3">Carboxylic ester hydrolase</fullName>
        <ecNumber evidence="3">3.1.1.-</ecNumber>
    </recommendedName>
</protein>
<keyword evidence="3" id="KW-0732">Signal</keyword>
<comment type="caution">
    <text evidence="5">The sequence shown here is derived from an EMBL/GenBank/DDBJ whole genome shotgun (WGS) entry which is preliminary data.</text>
</comment>
<comment type="similarity">
    <text evidence="1 3">Belongs to the type-B carboxylesterase/lipase family.</text>
</comment>
<dbReference type="SUPFAM" id="SSF53474">
    <property type="entry name" value="alpha/beta-Hydrolases"/>
    <property type="match status" value="1"/>
</dbReference>
<proteinExistence type="inferred from homology"/>
<dbReference type="InterPro" id="IPR019819">
    <property type="entry name" value="Carboxylesterase_B_CS"/>
</dbReference>
<keyword evidence="6" id="KW-1185">Reference proteome</keyword>
<dbReference type="EC" id="3.1.1.-" evidence="3"/>
<sequence>MRLSIVLLLIVAFVFCSQTNASIFGNNEEFPLTVSSRSGAYQGILIDEARAFLGVPYAKPPTGSLRFKPPVSKPYSFGVQVAASNPKSCWQSGATAANSVNYSEDCLYLNVFTPKYKQRTQGLIFSDLPVLVFIHGGRYWTGSAADFAGDKMASVGNAVVVVIQYRLNIFGFQPYDSNTNLGLLDQQMALRWVQDNIRAFGGDANKVTIFGESAGGSSVLYHLLQPTSYNLYDRAVLESAWQWVIPTVETARVKSNDYLVKKNCNRTKADGSQDLNAILTCLQSLDALTLTPTTGQSDFFLPMVDGKFITQLPLKSIKQRQFNQNAQVIIGHNYDEGNFMAYSRLGFKKINETVSDATYYSSLTKYLNVYFTPDQTQTIINLYEPVRAAQGNWMAGSEFFGDYYITCGSILAAQYFNAYNVDFKTYIFNYSSPNYPASDWYLAASHGNELAYVFFNPNIYTQYVFNPSDSLLGVRMNKAWTDFADSGNPISPLSQWPTNYPSAMYYGPDVNNFGDSRPYLKDICESWRTYYEQF</sequence>
<dbReference type="PANTHER" id="PTHR43918:SF4">
    <property type="entry name" value="CARBOXYLIC ESTER HYDROLASE"/>
    <property type="match status" value="1"/>
</dbReference>
<reference evidence="5 6" key="1">
    <citation type="submission" date="2023-11" db="EMBL/GenBank/DDBJ databases">
        <title>Dfirmibasis_genome.</title>
        <authorList>
            <person name="Edelbroek B."/>
            <person name="Kjellin J."/>
            <person name="Jerlstrom-Hultqvist J."/>
            <person name="Soderbom F."/>
        </authorList>
    </citation>
    <scope>NUCLEOTIDE SEQUENCE [LARGE SCALE GENOMIC DNA]</scope>
    <source>
        <strain evidence="5 6">TNS-C-14</strain>
    </source>
</reference>
<evidence type="ECO:0000259" key="4">
    <source>
        <dbReference type="Pfam" id="PF00135"/>
    </source>
</evidence>
<dbReference type="Pfam" id="PF00135">
    <property type="entry name" value="COesterase"/>
    <property type="match status" value="1"/>
</dbReference>
<dbReference type="PROSITE" id="PS00122">
    <property type="entry name" value="CARBOXYLESTERASE_B_1"/>
    <property type="match status" value="1"/>
</dbReference>
<evidence type="ECO:0000313" key="6">
    <source>
        <dbReference type="Proteomes" id="UP001344447"/>
    </source>
</evidence>
<dbReference type="InterPro" id="IPR019826">
    <property type="entry name" value="Carboxylesterase_B_AS"/>
</dbReference>
<gene>
    <name evidence="5" type="ORF">RB653_004058</name>
</gene>
<dbReference type="EMBL" id="JAVFKY010000001">
    <property type="protein sequence ID" value="KAK5582473.1"/>
    <property type="molecule type" value="Genomic_DNA"/>
</dbReference>
<dbReference type="InterPro" id="IPR029058">
    <property type="entry name" value="AB_hydrolase_fold"/>
</dbReference>
<dbReference type="Proteomes" id="UP001344447">
    <property type="component" value="Unassembled WGS sequence"/>
</dbReference>
<evidence type="ECO:0000256" key="3">
    <source>
        <dbReference type="RuleBase" id="RU361235"/>
    </source>
</evidence>
<evidence type="ECO:0000313" key="5">
    <source>
        <dbReference type="EMBL" id="KAK5582473.1"/>
    </source>
</evidence>